<sequence length="207" mass="24101">MEYLTDWVTTLIVFILVAVLIEMLMPSSKFQRYIRLCLSLTLMVIILQPLFDLFQRDIHSFLPEYYEGEIVSAEWMEEKMIQKKTEIQAGQDAYISEQMAEQMELQVAEEVEKKWNMELSRVEVEFLEDVNADTIDPSQAFFVHVTLNEKKQEGAVEAIAPVHIQTESENEQSSPPSSLREIERFLASNWEVEEQNLSIEMEGGRFP</sequence>
<dbReference type="RefSeq" id="WP_385941021.1">
    <property type="nucleotide sequence ID" value="NZ_JBHSOZ010000005.1"/>
</dbReference>
<evidence type="ECO:0000256" key="1">
    <source>
        <dbReference type="SAM" id="Phobius"/>
    </source>
</evidence>
<protein>
    <submittedName>
        <fullName evidence="2">Stage III sporulation protein AF</fullName>
    </submittedName>
</protein>
<proteinExistence type="predicted"/>
<keyword evidence="1" id="KW-0472">Membrane</keyword>
<organism evidence="2 3">
    <name type="scientific">Thalassorhabdus alkalitolerans</name>
    <dbReference type="NCBI Taxonomy" id="2282697"/>
    <lineage>
        <taxon>Bacteria</taxon>
        <taxon>Bacillati</taxon>
        <taxon>Bacillota</taxon>
        <taxon>Bacilli</taxon>
        <taxon>Bacillales</taxon>
        <taxon>Bacillaceae</taxon>
        <taxon>Thalassorhabdus</taxon>
    </lineage>
</organism>
<dbReference type="Proteomes" id="UP001596142">
    <property type="component" value="Unassembled WGS sequence"/>
</dbReference>
<evidence type="ECO:0000313" key="3">
    <source>
        <dbReference type="Proteomes" id="UP001596142"/>
    </source>
</evidence>
<accession>A0ABW0YPF6</accession>
<dbReference type="NCBIfam" id="TIGR02896">
    <property type="entry name" value="spore_III_AF"/>
    <property type="match status" value="1"/>
</dbReference>
<evidence type="ECO:0000313" key="2">
    <source>
        <dbReference type="EMBL" id="MFC5713321.1"/>
    </source>
</evidence>
<dbReference type="EMBL" id="JBHSOZ010000005">
    <property type="protein sequence ID" value="MFC5713321.1"/>
    <property type="molecule type" value="Genomic_DNA"/>
</dbReference>
<keyword evidence="1" id="KW-1133">Transmembrane helix</keyword>
<keyword evidence="3" id="KW-1185">Reference proteome</keyword>
<gene>
    <name evidence="2" type="primary">spoIIIAF</name>
    <name evidence="2" type="ORF">ACFPU1_11035</name>
</gene>
<dbReference type="Pfam" id="PF09581">
    <property type="entry name" value="Spore_III_AF"/>
    <property type="match status" value="1"/>
</dbReference>
<name>A0ABW0YPF6_9BACI</name>
<feature type="transmembrane region" description="Helical" evidence="1">
    <location>
        <begin position="33"/>
        <end position="51"/>
    </location>
</feature>
<dbReference type="InterPro" id="IPR014245">
    <property type="entry name" value="Spore_III_AF"/>
</dbReference>
<keyword evidence="1" id="KW-0812">Transmembrane</keyword>
<comment type="caution">
    <text evidence="2">The sequence shown here is derived from an EMBL/GenBank/DDBJ whole genome shotgun (WGS) entry which is preliminary data.</text>
</comment>
<reference evidence="3" key="1">
    <citation type="journal article" date="2019" name="Int. J. Syst. Evol. Microbiol.">
        <title>The Global Catalogue of Microorganisms (GCM) 10K type strain sequencing project: providing services to taxonomists for standard genome sequencing and annotation.</title>
        <authorList>
            <consortium name="The Broad Institute Genomics Platform"/>
            <consortium name="The Broad Institute Genome Sequencing Center for Infectious Disease"/>
            <person name="Wu L."/>
            <person name="Ma J."/>
        </authorList>
    </citation>
    <scope>NUCLEOTIDE SEQUENCE [LARGE SCALE GENOMIC DNA]</scope>
    <source>
        <strain evidence="3">CECT 7184</strain>
    </source>
</reference>
<feature type="transmembrane region" description="Helical" evidence="1">
    <location>
        <begin position="6"/>
        <end position="26"/>
    </location>
</feature>